<name>A0A3E3ITB5_9FIRM</name>
<sequence length="74" mass="8159">MSDKEGKRRNPDGFQAFLTQFRRGIFRQGVYVPHWYGFLKVQPESAAKKVPSTPACAGAGGTFIQLRISSTTAP</sequence>
<accession>A0A3E3ITB5</accession>
<organism evidence="1 2">
    <name type="scientific">Anaerotruncus colihominis</name>
    <dbReference type="NCBI Taxonomy" id="169435"/>
    <lineage>
        <taxon>Bacteria</taxon>
        <taxon>Bacillati</taxon>
        <taxon>Bacillota</taxon>
        <taxon>Clostridia</taxon>
        <taxon>Eubacteriales</taxon>
        <taxon>Oscillospiraceae</taxon>
        <taxon>Anaerotruncus</taxon>
    </lineage>
</organism>
<protein>
    <submittedName>
        <fullName evidence="1">Uncharacterized protein</fullName>
    </submittedName>
</protein>
<proteinExistence type="predicted"/>
<gene>
    <name evidence="1" type="ORF">DXC40_04620</name>
</gene>
<dbReference type="Proteomes" id="UP000260828">
    <property type="component" value="Unassembled WGS sequence"/>
</dbReference>
<comment type="caution">
    <text evidence="1">The sequence shown here is derived from an EMBL/GenBank/DDBJ whole genome shotgun (WGS) entry which is preliminary data.</text>
</comment>
<evidence type="ECO:0000313" key="1">
    <source>
        <dbReference type="EMBL" id="RGE70338.1"/>
    </source>
</evidence>
<dbReference type="EMBL" id="QVME01000001">
    <property type="protein sequence ID" value="RGE70338.1"/>
    <property type="molecule type" value="Genomic_DNA"/>
</dbReference>
<dbReference type="AlphaFoldDB" id="A0A3E3ITB5"/>
<evidence type="ECO:0000313" key="2">
    <source>
        <dbReference type="Proteomes" id="UP000260828"/>
    </source>
</evidence>
<reference evidence="1 2" key="1">
    <citation type="submission" date="2018-08" db="EMBL/GenBank/DDBJ databases">
        <title>A genome reference for cultivated species of the human gut microbiota.</title>
        <authorList>
            <person name="Zou Y."/>
            <person name="Xue W."/>
            <person name="Luo G."/>
        </authorList>
    </citation>
    <scope>NUCLEOTIDE SEQUENCE [LARGE SCALE GENOMIC DNA]</scope>
    <source>
        <strain evidence="1 2">TF05-12AC</strain>
    </source>
</reference>